<evidence type="ECO:0000256" key="1">
    <source>
        <dbReference type="SAM" id="MobiDB-lite"/>
    </source>
</evidence>
<comment type="caution">
    <text evidence="2">The sequence shown here is derived from an EMBL/GenBank/DDBJ whole genome shotgun (WGS) entry which is preliminary data.</text>
</comment>
<accession>A0A844QFT8</accession>
<evidence type="ECO:0000313" key="3">
    <source>
        <dbReference type="Proteomes" id="UP000463224"/>
    </source>
</evidence>
<feature type="region of interest" description="Disordered" evidence="1">
    <location>
        <begin position="48"/>
        <end position="70"/>
    </location>
</feature>
<name>A0A844QFT8_9HYPH</name>
<reference evidence="2 3" key="1">
    <citation type="submission" date="2019-12" db="EMBL/GenBank/DDBJ databases">
        <title>Nitratireductor arenosus sp. nov., Isolated from sea sand, Jeju island, South Korea.</title>
        <authorList>
            <person name="Kim W."/>
        </authorList>
    </citation>
    <scope>NUCLEOTIDE SEQUENCE [LARGE SCALE GENOMIC DNA]</scope>
    <source>
        <strain evidence="2 3">CAU 1489</strain>
    </source>
</reference>
<protein>
    <submittedName>
        <fullName evidence="2">Uncharacterized protein</fullName>
    </submittedName>
</protein>
<gene>
    <name evidence="2" type="ORF">GN330_16385</name>
</gene>
<dbReference type="AlphaFoldDB" id="A0A844QFT8"/>
<dbReference type="EMBL" id="WPHG01000004">
    <property type="protein sequence ID" value="MVA98826.1"/>
    <property type="molecule type" value="Genomic_DNA"/>
</dbReference>
<proteinExistence type="predicted"/>
<dbReference type="Proteomes" id="UP000463224">
    <property type="component" value="Unassembled WGS sequence"/>
</dbReference>
<sequence>MLAATRTDQIRYLTAQLREMRKIAQSANLEMTAYLIDMACVETQDAMHAEEDANRQGNGSATSMHLVPKN</sequence>
<dbReference type="RefSeq" id="WP_156713807.1">
    <property type="nucleotide sequence ID" value="NZ_WPHG01000004.1"/>
</dbReference>
<evidence type="ECO:0000313" key="2">
    <source>
        <dbReference type="EMBL" id="MVA98826.1"/>
    </source>
</evidence>
<keyword evidence="3" id="KW-1185">Reference proteome</keyword>
<organism evidence="2 3">
    <name type="scientific">Nitratireductor arenosus</name>
    <dbReference type="NCBI Taxonomy" id="2682096"/>
    <lineage>
        <taxon>Bacteria</taxon>
        <taxon>Pseudomonadati</taxon>
        <taxon>Pseudomonadota</taxon>
        <taxon>Alphaproteobacteria</taxon>
        <taxon>Hyphomicrobiales</taxon>
        <taxon>Phyllobacteriaceae</taxon>
        <taxon>Nitratireductor</taxon>
    </lineage>
</organism>